<protein>
    <submittedName>
        <fullName evidence="1">Uncharacterized protein</fullName>
    </submittedName>
</protein>
<accession>A0ABX1PRI9</accession>
<gene>
    <name evidence="1" type="ORF">GO606_21650</name>
</gene>
<proteinExistence type="predicted"/>
<comment type="caution">
    <text evidence="1">The sequence shown here is derived from an EMBL/GenBank/DDBJ whole genome shotgun (WGS) entry which is preliminary data.</text>
</comment>
<name>A0ABX1PRI9_9RHOO</name>
<evidence type="ECO:0000313" key="1">
    <source>
        <dbReference type="EMBL" id="NMG27240.1"/>
    </source>
</evidence>
<keyword evidence="2" id="KW-1185">Reference proteome</keyword>
<dbReference type="EMBL" id="WTVG01000204">
    <property type="protein sequence ID" value="NMG27240.1"/>
    <property type="molecule type" value="Genomic_DNA"/>
</dbReference>
<evidence type="ECO:0000313" key="2">
    <source>
        <dbReference type="Proteomes" id="UP000615989"/>
    </source>
</evidence>
<reference evidence="1" key="1">
    <citation type="submission" date="2019-12" db="EMBL/GenBank/DDBJ databases">
        <title>Comparative genomics gives insights into the taxonomy of the Azoarcus-Aromatoleum group and reveals separate origins of nif in the plant-associated Azoarcus and non-plant-associated Aromatoleum sub-groups.</title>
        <authorList>
            <person name="Lafos M."/>
            <person name="Maluk M."/>
            <person name="Batista M."/>
            <person name="Junghare M."/>
            <person name="Carmona M."/>
            <person name="Faoro H."/>
            <person name="Cruz L.M."/>
            <person name="Battistoni F."/>
            <person name="De Souza E."/>
            <person name="Pedrosa F."/>
            <person name="Chen W.-M."/>
            <person name="Poole P.S."/>
            <person name="Dixon R.A."/>
            <person name="James E.K."/>
        </authorList>
    </citation>
    <scope>NUCLEOTIDE SEQUENCE</scope>
    <source>
        <strain evidence="1">LuFRes1</strain>
    </source>
</reference>
<sequence>MWKREIASVAVVKWTLMHIAKALDVDVEELEGEADRIVDEIFDGRTR</sequence>
<dbReference type="Proteomes" id="UP000615989">
    <property type="component" value="Unassembled WGS sequence"/>
</dbReference>
<organism evidence="1 2">
    <name type="scientific">Aromatoleum anaerobium</name>
    <dbReference type="NCBI Taxonomy" id="182180"/>
    <lineage>
        <taxon>Bacteria</taxon>
        <taxon>Pseudomonadati</taxon>
        <taxon>Pseudomonadota</taxon>
        <taxon>Betaproteobacteria</taxon>
        <taxon>Rhodocyclales</taxon>
        <taxon>Rhodocyclaceae</taxon>
        <taxon>Aromatoleum</taxon>
    </lineage>
</organism>